<gene>
    <name evidence="2" type="ORF">TDSAC_1436</name>
</gene>
<dbReference type="RefSeq" id="WP_108309557.1">
    <property type="nucleotide sequence ID" value="NZ_CP020921.1"/>
</dbReference>
<sequence length="173" mass="20066">MINEVEIENFRSIKSQKIKLENFNIIIGDNGTGKTSVLEAINFALSPSFLSGKVKHTDFYNGEDNPIKIKIGFQENLKVQLPDGYTKQEIPFKQVLLQIKFRERKTPKKAFSDLVVIEHRIEPSDTISKTSKGWSIKRKNGRDFKFREQLLSLNIIETKDLPRSFYFNKGRDK</sequence>
<feature type="domain" description="Endonuclease GajA/Old nuclease/RecF-like AAA" evidence="1">
    <location>
        <begin position="1"/>
        <end position="146"/>
    </location>
</feature>
<dbReference type="EMBL" id="CP020921">
    <property type="protein sequence ID" value="AWB10776.1"/>
    <property type="molecule type" value="Genomic_DNA"/>
</dbReference>
<dbReference type="InterPro" id="IPR041685">
    <property type="entry name" value="AAA_GajA/Old/RecF-like"/>
</dbReference>
<accession>A0A2R4W256</accession>
<dbReference type="InterPro" id="IPR027417">
    <property type="entry name" value="P-loop_NTPase"/>
</dbReference>
<dbReference type="GO" id="GO:0000731">
    <property type="term" value="P:DNA synthesis involved in DNA repair"/>
    <property type="evidence" value="ECO:0007669"/>
    <property type="project" value="TreeGrafter"/>
</dbReference>
<organism evidence="2 3">
    <name type="scientific">Thermodesulfobium acidiphilum</name>
    <dbReference type="NCBI Taxonomy" id="1794699"/>
    <lineage>
        <taxon>Bacteria</taxon>
        <taxon>Pseudomonadati</taxon>
        <taxon>Thermodesulfobiota</taxon>
        <taxon>Thermodesulfobiia</taxon>
        <taxon>Thermodesulfobiales</taxon>
        <taxon>Thermodesulfobiaceae</taxon>
        <taxon>Thermodesulfobium</taxon>
    </lineage>
</organism>
<reference evidence="2 3" key="1">
    <citation type="submission" date="2017-04" db="EMBL/GenBank/DDBJ databases">
        <title>Genomic insights into metabolism of Thermodesulfobium acidiphilum.</title>
        <authorList>
            <person name="Toshchakov S.V."/>
            <person name="Frolov E.N."/>
            <person name="Kublanov I.V."/>
            <person name="Samarov N.I."/>
            <person name="Novikov A."/>
            <person name="Lebedinsky A.V."/>
            <person name="Bonch-Osmolovskaya E.A."/>
            <person name="Chernyh N.A."/>
        </authorList>
    </citation>
    <scope>NUCLEOTIDE SEQUENCE [LARGE SCALE GENOMIC DNA]</scope>
    <source>
        <strain evidence="2 3">3127-1</strain>
    </source>
</reference>
<dbReference type="SUPFAM" id="SSF52540">
    <property type="entry name" value="P-loop containing nucleoside triphosphate hydrolases"/>
    <property type="match status" value="1"/>
</dbReference>
<dbReference type="Proteomes" id="UP000244792">
    <property type="component" value="Chromosome"/>
</dbReference>
<evidence type="ECO:0000313" key="2">
    <source>
        <dbReference type="EMBL" id="AWB10776.1"/>
    </source>
</evidence>
<dbReference type="KEGG" id="taci:TDSAC_1436"/>
<dbReference type="GO" id="GO:0006302">
    <property type="term" value="P:double-strand break repair"/>
    <property type="evidence" value="ECO:0007669"/>
    <property type="project" value="TreeGrafter"/>
</dbReference>
<dbReference type="Pfam" id="PF13175">
    <property type="entry name" value="AAA_15"/>
    <property type="match status" value="1"/>
</dbReference>
<dbReference type="Gene3D" id="3.40.50.300">
    <property type="entry name" value="P-loop containing nucleotide triphosphate hydrolases"/>
    <property type="match status" value="1"/>
</dbReference>
<dbReference type="OrthoDB" id="9803889at2"/>
<dbReference type="AlphaFoldDB" id="A0A2R4W256"/>
<name>A0A2R4W256_THEAF</name>
<evidence type="ECO:0000259" key="1">
    <source>
        <dbReference type="Pfam" id="PF13175"/>
    </source>
</evidence>
<dbReference type="PANTHER" id="PTHR32182:SF0">
    <property type="entry name" value="DNA REPLICATION AND REPAIR PROTEIN RECF"/>
    <property type="match status" value="1"/>
</dbReference>
<keyword evidence="3" id="KW-1185">Reference proteome</keyword>
<evidence type="ECO:0000313" key="3">
    <source>
        <dbReference type="Proteomes" id="UP000244792"/>
    </source>
</evidence>
<proteinExistence type="predicted"/>
<protein>
    <submittedName>
        <fullName evidence="2">AAA ATPase domain-containing protein</fullName>
    </submittedName>
</protein>
<dbReference type="PANTHER" id="PTHR32182">
    <property type="entry name" value="DNA REPLICATION AND REPAIR PROTEIN RECF"/>
    <property type="match status" value="1"/>
</dbReference>